<evidence type="ECO:0000313" key="2">
    <source>
        <dbReference type="EMBL" id="QYO78400.1"/>
    </source>
</evidence>
<gene>
    <name evidence="2" type="ORF">K1X15_07595</name>
</gene>
<feature type="transmembrane region" description="Helical" evidence="1">
    <location>
        <begin position="12"/>
        <end position="45"/>
    </location>
</feature>
<dbReference type="EMBL" id="CP080590">
    <property type="protein sequence ID" value="QYO78400.1"/>
    <property type="molecule type" value="Genomic_DNA"/>
</dbReference>
<organism evidence="2 3">
    <name type="scientific">Devosia salina</name>
    <dbReference type="NCBI Taxonomy" id="2860336"/>
    <lineage>
        <taxon>Bacteria</taxon>
        <taxon>Pseudomonadati</taxon>
        <taxon>Pseudomonadota</taxon>
        <taxon>Alphaproteobacteria</taxon>
        <taxon>Hyphomicrobiales</taxon>
        <taxon>Devosiaceae</taxon>
        <taxon>Devosia</taxon>
    </lineage>
</organism>
<evidence type="ECO:0000256" key="1">
    <source>
        <dbReference type="SAM" id="Phobius"/>
    </source>
</evidence>
<evidence type="ECO:0000313" key="3">
    <source>
        <dbReference type="Proteomes" id="UP000825799"/>
    </source>
</evidence>
<proteinExistence type="predicted"/>
<keyword evidence="1" id="KW-0812">Transmembrane</keyword>
<sequence>MTRPNIIITAAYIAVAGMLIASAFCFGIGNTAIGVLVASAIVAWSRST</sequence>
<protein>
    <submittedName>
        <fullName evidence="2">Uncharacterized protein</fullName>
    </submittedName>
</protein>
<dbReference type="RefSeq" id="WP_220306870.1">
    <property type="nucleotide sequence ID" value="NZ_CP080590.1"/>
</dbReference>
<name>A0ABX8WHN8_9HYPH</name>
<accession>A0ABX8WHN8</accession>
<keyword evidence="1" id="KW-0472">Membrane</keyword>
<keyword evidence="3" id="KW-1185">Reference proteome</keyword>
<dbReference type="Proteomes" id="UP000825799">
    <property type="component" value="Chromosome"/>
</dbReference>
<reference evidence="2 3" key="1">
    <citation type="submission" date="2021-08" db="EMBL/GenBank/DDBJ databases">
        <title>Devosia salina sp. nov., isolated from the South China Sea sediment.</title>
        <authorList>
            <person name="Zhou Z."/>
        </authorList>
    </citation>
    <scope>NUCLEOTIDE SEQUENCE [LARGE SCALE GENOMIC DNA]</scope>
    <source>
        <strain evidence="2 3">SCS-3</strain>
    </source>
</reference>
<keyword evidence="1" id="KW-1133">Transmembrane helix</keyword>